<dbReference type="Proteomes" id="UP000033607">
    <property type="component" value="Unassembled WGS sequence"/>
</dbReference>
<proteinExistence type="predicted"/>
<dbReference type="RefSeq" id="WP_046277219.1">
    <property type="nucleotide sequence ID" value="NZ_LATL02000181.1"/>
</dbReference>
<dbReference type="OrthoDB" id="573064at2"/>
<comment type="caution">
    <text evidence="1">The sequence shown here is derived from an EMBL/GenBank/DDBJ whole genome shotgun (WGS) entry which is preliminary data.</text>
</comment>
<reference evidence="1 2" key="1">
    <citation type="submission" date="2015-06" db="EMBL/GenBank/DDBJ databases">
        <title>Draft genome assembly of filamentous brackish cyanobacterium Limnoraphis robusta strain CS-951.</title>
        <authorList>
            <person name="Willis A."/>
            <person name="Parks M."/>
            <person name="Burford M.A."/>
        </authorList>
    </citation>
    <scope>NUCLEOTIDE SEQUENCE [LARGE SCALE GENOMIC DNA]</scope>
    <source>
        <strain evidence="1 2">CS-951</strain>
    </source>
</reference>
<organism evidence="1 2">
    <name type="scientific">Limnoraphis robusta CS-951</name>
    <dbReference type="NCBI Taxonomy" id="1637645"/>
    <lineage>
        <taxon>Bacteria</taxon>
        <taxon>Bacillati</taxon>
        <taxon>Cyanobacteriota</taxon>
        <taxon>Cyanophyceae</taxon>
        <taxon>Oscillatoriophycideae</taxon>
        <taxon>Oscillatoriales</taxon>
        <taxon>Sirenicapillariaceae</taxon>
        <taxon>Limnoraphis</taxon>
    </lineage>
</organism>
<gene>
    <name evidence="1" type="ORF">WN50_04030</name>
</gene>
<dbReference type="AlphaFoldDB" id="A0A0F5YMA3"/>
<sequence>MLTENQWTTAHAIAKTLVLENTDVNELRKAISYLRNYVSPNESGQKFFNYLKTLTKNGRSIGHSRQTSRYYETIEATCTQYLKAYENDSIVMLQILGWVARLMRYYQSSGSIGEIPAPVAESARQAEIAEAVGSQAFNIGQILEAIVTNIKGNKVTYEILGTIKLTEKEPKKAASLSEGQNVQVEIVDLKEDGSIKKVKLAD</sequence>
<protein>
    <submittedName>
        <fullName evidence="1">Uncharacterized protein</fullName>
    </submittedName>
</protein>
<name>A0A0F5YMA3_9CYAN</name>
<evidence type="ECO:0000313" key="1">
    <source>
        <dbReference type="EMBL" id="KKD39310.1"/>
    </source>
</evidence>
<accession>A0A0F5YMA3</accession>
<evidence type="ECO:0000313" key="2">
    <source>
        <dbReference type="Proteomes" id="UP000033607"/>
    </source>
</evidence>
<dbReference type="EMBL" id="LATL02000181">
    <property type="protein sequence ID" value="KKD39310.1"/>
    <property type="molecule type" value="Genomic_DNA"/>
</dbReference>